<name>A0A6L3SXI3_9HYPH</name>
<sequence>MSEARWRETSVLACSLPVEEVAHEKMVSCREGRKDMPGRRAEYTTEVIGNVICLVDLDKAESITNDAVHVIEDLHKRFGDLSGYRVIYRDTAGTWDELAVMENRFQGLKSVNERSQAAAVAKVAQQVSEEAPHPQDSYRTG</sequence>
<dbReference type="OrthoDB" id="8001497at2"/>
<accession>A0A6L3SXI3</accession>
<proteinExistence type="predicted"/>
<reference evidence="1 2" key="1">
    <citation type="submission" date="2019-09" db="EMBL/GenBank/DDBJ databases">
        <title>YIM 48816 draft genome.</title>
        <authorList>
            <person name="Jiang L."/>
        </authorList>
    </citation>
    <scope>NUCLEOTIDE SEQUENCE [LARGE SCALE GENOMIC DNA]</scope>
    <source>
        <strain evidence="1 2">YIM 48816</strain>
    </source>
</reference>
<protein>
    <submittedName>
        <fullName evidence="1">Uncharacterized protein</fullName>
    </submittedName>
</protein>
<dbReference type="AlphaFoldDB" id="A0A6L3SXI3"/>
<comment type="caution">
    <text evidence="1">The sequence shown here is derived from an EMBL/GenBank/DDBJ whole genome shotgun (WGS) entry which is preliminary data.</text>
</comment>
<dbReference type="EMBL" id="VZZK01000042">
    <property type="protein sequence ID" value="KAB1073544.1"/>
    <property type="molecule type" value="Genomic_DNA"/>
</dbReference>
<keyword evidence="2" id="KW-1185">Reference proteome</keyword>
<dbReference type="RefSeq" id="WP_151004177.1">
    <property type="nucleotide sequence ID" value="NZ_BPQY01000293.1"/>
</dbReference>
<evidence type="ECO:0000313" key="1">
    <source>
        <dbReference type="EMBL" id="KAB1073544.1"/>
    </source>
</evidence>
<dbReference type="Proteomes" id="UP000474159">
    <property type="component" value="Unassembled WGS sequence"/>
</dbReference>
<evidence type="ECO:0000313" key="2">
    <source>
        <dbReference type="Proteomes" id="UP000474159"/>
    </source>
</evidence>
<organism evidence="1 2">
    <name type="scientific">Methylobacterium soli</name>
    <dbReference type="NCBI Taxonomy" id="553447"/>
    <lineage>
        <taxon>Bacteria</taxon>
        <taxon>Pseudomonadati</taxon>
        <taxon>Pseudomonadota</taxon>
        <taxon>Alphaproteobacteria</taxon>
        <taxon>Hyphomicrobiales</taxon>
        <taxon>Methylobacteriaceae</taxon>
        <taxon>Methylobacterium</taxon>
    </lineage>
</organism>
<gene>
    <name evidence="1" type="ORF">F6X53_26950</name>
</gene>